<feature type="region of interest" description="Disordered" evidence="1">
    <location>
        <begin position="274"/>
        <end position="331"/>
    </location>
</feature>
<keyword evidence="2" id="KW-0418">Kinase</keyword>
<feature type="compositionally biased region" description="Polar residues" evidence="1">
    <location>
        <begin position="232"/>
        <end position="241"/>
    </location>
</feature>
<evidence type="ECO:0000256" key="1">
    <source>
        <dbReference type="SAM" id="MobiDB-lite"/>
    </source>
</evidence>
<feature type="region of interest" description="Disordered" evidence="1">
    <location>
        <begin position="136"/>
        <end position="177"/>
    </location>
</feature>
<dbReference type="EMBL" id="CABIKO010000331">
    <property type="protein sequence ID" value="VVA34401.1"/>
    <property type="molecule type" value="Genomic_DNA"/>
</dbReference>
<dbReference type="PANTHER" id="PTHR34193:SF1">
    <property type="entry name" value="EXPRESSED PROTEIN"/>
    <property type="match status" value="1"/>
</dbReference>
<gene>
    <name evidence="2" type="ORF">ALMOND_2B032160</name>
</gene>
<proteinExistence type="predicted"/>
<dbReference type="FunCoup" id="A0A5E4G3N7">
    <property type="interactions" value="164"/>
</dbReference>
<keyword evidence="2" id="KW-0808">Transferase</keyword>
<name>A0A5E4G3N7_PRUDU</name>
<dbReference type="InParanoid" id="A0A5E4G3N7"/>
<dbReference type="GO" id="GO:0016301">
    <property type="term" value="F:kinase activity"/>
    <property type="evidence" value="ECO:0007669"/>
    <property type="project" value="UniProtKB-KW"/>
</dbReference>
<sequence>MFDLNANPHEHPFLFNSGTEQITSDTSHDTWQAMNYASRAQKTAHNYANYRSWNSMGARINEGASTDDDEYDSGVRSPPLWETASRVNNYRSLSPASRTQAIARGQREMMEMVKNMPESCYELSLKDLVEHKKPMVDEEDDRDQNEEEDDKSTQVLVRRGNLNEEGNYKKKKSEKKKFVMRSGSIDSGGFLLKMVFPISLGLNKKNMNKINSNNNNNNNNKMKKSDSVVVGANSNNTTSAKVSPKPQGQGHGQGVDGSVKGGVESEWWKMKRLSVSERSESGVSSINSGSMKSSGSSSISSSSTRSISSSSRRKKGGCWSFIMLKKNKRRD</sequence>
<evidence type="ECO:0000313" key="2">
    <source>
        <dbReference type="EMBL" id="VVA34401.1"/>
    </source>
</evidence>
<dbReference type="Proteomes" id="UP000327085">
    <property type="component" value="Chromosome 8"/>
</dbReference>
<reference evidence="3" key="1">
    <citation type="journal article" date="2020" name="Plant J.">
        <title>Transposons played a major role in the diversification between the closely related almond and peach genomes: results from the almond genome sequence.</title>
        <authorList>
            <person name="Alioto T."/>
            <person name="Alexiou K.G."/>
            <person name="Bardil A."/>
            <person name="Barteri F."/>
            <person name="Castanera R."/>
            <person name="Cruz F."/>
            <person name="Dhingra A."/>
            <person name="Duval H."/>
            <person name="Fernandez I Marti A."/>
            <person name="Frias L."/>
            <person name="Galan B."/>
            <person name="Garcia J.L."/>
            <person name="Howad W."/>
            <person name="Gomez-Garrido J."/>
            <person name="Gut M."/>
            <person name="Julca I."/>
            <person name="Morata J."/>
            <person name="Puigdomenech P."/>
            <person name="Ribeca P."/>
            <person name="Rubio Cabetas M.J."/>
            <person name="Vlasova A."/>
            <person name="Wirthensohn M."/>
            <person name="Garcia-Mas J."/>
            <person name="Gabaldon T."/>
            <person name="Casacuberta J.M."/>
            <person name="Arus P."/>
        </authorList>
    </citation>
    <scope>NUCLEOTIDE SEQUENCE [LARGE SCALE GENOMIC DNA]</scope>
    <source>
        <strain evidence="3">cv. Texas</strain>
    </source>
</reference>
<feature type="compositionally biased region" description="Low complexity" evidence="1">
    <location>
        <begin position="281"/>
        <end position="310"/>
    </location>
</feature>
<dbReference type="AlphaFoldDB" id="A0A5E4G3N7"/>
<protein>
    <submittedName>
        <fullName evidence="2">PREDICTED: serine/threonine-kinase</fullName>
    </submittedName>
</protein>
<dbReference type="PANTHER" id="PTHR34193">
    <property type="entry name" value="OS11G0199801 PROTEIN"/>
    <property type="match status" value="1"/>
</dbReference>
<feature type="region of interest" description="Disordered" evidence="1">
    <location>
        <begin position="231"/>
        <end position="261"/>
    </location>
</feature>
<organism evidence="2 3">
    <name type="scientific">Prunus dulcis</name>
    <name type="common">Almond</name>
    <name type="synonym">Amygdalus dulcis</name>
    <dbReference type="NCBI Taxonomy" id="3755"/>
    <lineage>
        <taxon>Eukaryota</taxon>
        <taxon>Viridiplantae</taxon>
        <taxon>Streptophyta</taxon>
        <taxon>Embryophyta</taxon>
        <taxon>Tracheophyta</taxon>
        <taxon>Spermatophyta</taxon>
        <taxon>Magnoliopsida</taxon>
        <taxon>eudicotyledons</taxon>
        <taxon>Gunneridae</taxon>
        <taxon>Pentapetalae</taxon>
        <taxon>rosids</taxon>
        <taxon>fabids</taxon>
        <taxon>Rosales</taxon>
        <taxon>Rosaceae</taxon>
        <taxon>Amygdaloideae</taxon>
        <taxon>Amygdaleae</taxon>
        <taxon>Prunus</taxon>
    </lineage>
</organism>
<dbReference type="Gramene" id="VVA34401">
    <property type="protein sequence ID" value="VVA34401"/>
    <property type="gene ID" value="Prudul26B032160"/>
</dbReference>
<accession>A0A5E4G3N7</accession>
<feature type="compositionally biased region" description="Acidic residues" evidence="1">
    <location>
        <begin position="137"/>
        <end position="150"/>
    </location>
</feature>
<evidence type="ECO:0000313" key="3">
    <source>
        <dbReference type="Proteomes" id="UP000327085"/>
    </source>
</evidence>